<gene>
    <name evidence="2" type="ORF">QBC41DRAFT_224194</name>
</gene>
<sequence>MIGDPRDKDQSVTTDEPKTCHPKFKPMDAVNQARVLREEDREIRRLLGYSESYRGNVYNPKNQQHVIPDNENVSLFLTKLPRVYDEKKLVRALMPHGPFDRIYATSVTPPGEGHNGSSAKIVLFTRSGAESLHKFISSGKLVVDNRRVHCVWNKIKHAAPGGPNYLSRVVHVSAAPEILDLQKLIKLLDENIVYQLEGTDNTLVTGSRGMNRIEVRFCSFRAQAEVLPLLLSSEVPQAKVRFGVDPLSVNTKAEELSVDVKMDDKWARLGQFRRGYI</sequence>
<comment type="caution">
    <text evidence="2">The sequence shown here is derived from an EMBL/GenBank/DDBJ whole genome shotgun (WGS) entry which is preliminary data.</text>
</comment>
<evidence type="ECO:0000256" key="1">
    <source>
        <dbReference type="SAM" id="MobiDB-lite"/>
    </source>
</evidence>
<accession>A0AA39ZE33</accession>
<evidence type="ECO:0000313" key="2">
    <source>
        <dbReference type="EMBL" id="KAK0669281.1"/>
    </source>
</evidence>
<organism evidence="2 3">
    <name type="scientific">Cercophora samala</name>
    <dbReference type="NCBI Taxonomy" id="330535"/>
    <lineage>
        <taxon>Eukaryota</taxon>
        <taxon>Fungi</taxon>
        <taxon>Dikarya</taxon>
        <taxon>Ascomycota</taxon>
        <taxon>Pezizomycotina</taxon>
        <taxon>Sordariomycetes</taxon>
        <taxon>Sordariomycetidae</taxon>
        <taxon>Sordariales</taxon>
        <taxon>Lasiosphaeriaceae</taxon>
        <taxon>Cercophora</taxon>
    </lineage>
</organism>
<protein>
    <submittedName>
        <fullName evidence="2">Uncharacterized protein</fullName>
    </submittedName>
</protein>
<keyword evidence="3" id="KW-1185">Reference proteome</keyword>
<dbReference type="EMBL" id="JAULSY010000045">
    <property type="protein sequence ID" value="KAK0669281.1"/>
    <property type="molecule type" value="Genomic_DNA"/>
</dbReference>
<reference evidence="2" key="1">
    <citation type="submission" date="2023-06" db="EMBL/GenBank/DDBJ databases">
        <title>Genome-scale phylogeny and comparative genomics of the fungal order Sordariales.</title>
        <authorList>
            <consortium name="Lawrence Berkeley National Laboratory"/>
            <person name="Hensen N."/>
            <person name="Bonometti L."/>
            <person name="Westerberg I."/>
            <person name="Brannstrom I.O."/>
            <person name="Guillou S."/>
            <person name="Cros-Aarteil S."/>
            <person name="Calhoun S."/>
            <person name="Haridas S."/>
            <person name="Kuo A."/>
            <person name="Mondo S."/>
            <person name="Pangilinan J."/>
            <person name="Riley R."/>
            <person name="Labutti K."/>
            <person name="Andreopoulos B."/>
            <person name="Lipzen A."/>
            <person name="Chen C."/>
            <person name="Yanf M."/>
            <person name="Daum C."/>
            <person name="Ng V."/>
            <person name="Clum A."/>
            <person name="Steindorff A."/>
            <person name="Ohm R."/>
            <person name="Martin F."/>
            <person name="Silar P."/>
            <person name="Natvig D."/>
            <person name="Lalanne C."/>
            <person name="Gautier V."/>
            <person name="Ament-Velasquez S.L."/>
            <person name="Kruys A."/>
            <person name="Hutchinson M.I."/>
            <person name="Powell A.J."/>
            <person name="Barry K."/>
            <person name="Miller A.N."/>
            <person name="Grigoriev I.V."/>
            <person name="Debuchy R."/>
            <person name="Gladieux P."/>
            <person name="Thoren M.H."/>
            <person name="Johannesson H."/>
        </authorList>
    </citation>
    <scope>NUCLEOTIDE SEQUENCE</scope>
    <source>
        <strain evidence="2">CBS 307.81</strain>
    </source>
</reference>
<feature type="region of interest" description="Disordered" evidence="1">
    <location>
        <begin position="1"/>
        <end position="23"/>
    </location>
</feature>
<evidence type="ECO:0000313" key="3">
    <source>
        <dbReference type="Proteomes" id="UP001174997"/>
    </source>
</evidence>
<dbReference type="AlphaFoldDB" id="A0AA39ZE33"/>
<name>A0AA39ZE33_9PEZI</name>
<feature type="compositionally biased region" description="Basic and acidic residues" evidence="1">
    <location>
        <begin position="1"/>
        <end position="19"/>
    </location>
</feature>
<dbReference type="Proteomes" id="UP001174997">
    <property type="component" value="Unassembled WGS sequence"/>
</dbReference>
<proteinExistence type="predicted"/>